<dbReference type="PANTHER" id="PTHR19256:SF65">
    <property type="entry name" value="T CELL RECEPTOR GAMMA CONSTANT 1-RELATED"/>
    <property type="match status" value="1"/>
</dbReference>
<keyword evidence="4" id="KW-0472">Membrane</keyword>
<protein>
    <recommendedName>
        <fullName evidence="7">Ig-like domain-containing protein</fullName>
    </recommendedName>
</protein>
<evidence type="ECO:0000313" key="8">
    <source>
        <dbReference type="Ensembl" id="ENSATEP00000073257.1"/>
    </source>
</evidence>
<reference evidence="8 9" key="1">
    <citation type="submission" date="2021-04" db="EMBL/GenBank/DDBJ databases">
        <authorList>
            <consortium name="Wellcome Sanger Institute Data Sharing"/>
        </authorList>
    </citation>
    <scope>NUCLEOTIDE SEQUENCE [LARGE SCALE GENOMIC DNA]</scope>
</reference>
<dbReference type="InterPro" id="IPR003599">
    <property type="entry name" value="Ig_sub"/>
</dbReference>
<comment type="subcellular location">
    <subcellularLocation>
        <location evidence="1">Membrane</location>
    </subcellularLocation>
</comment>
<evidence type="ECO:0000256" key="2">
    <source>
        <dbReference type="ARBA" id="ARBA00022692"/>
    </source>
</evidence>
<keyword evidence="3" id="KW-1133">Transmembrane helix</keyword>
<dbReference type="InterPro" id="IPR036179">
    <property type="entry name" value="Ig-like_dom_sf"/>
</dbReference>
<dbReference type="SUPFAM" id="SSF48726">
    <property type="entry name" value="Immunoglobulin"/>
    <property type="match status" value="1"/>
</dbReference>
<reference evidence="8" key="2">
    <citation type="submission" date="2025-08" db="UniProtKB">
        <authorList>
            <consortium name="Ensembl"/>
        </authorList>
    </citation>
    <scope>IDENTIFICATION</scope>
</reference>
<accession>A0AAQ6IHP4</accession>
<dbReference type="InterPro" id="IPR013106">
    <property type="entry name" value="Ig_V-set"/>
</dbReference>
<dbReference type="Ensembl" id="ENSATET00000077490.1">
    <property type="protein sequence ID" value="ENSATEP00000073257.1"/>
    <property type="gene ID" value="ENSATEG00000033303.1"/>
</dbReference>
<keyword evidence="5" id="KW-0675">Receptor</keyword>
<dbReference type="AlphaFoldDB" id="A0AAQ6IHP4"/>
<evidence type="ECO:0000256" key="3">
    <source>
        <dbReference type="ARBA" id="ARBA00022989"/>
    </source>
</evidence>
<feature type="domain" description="Ig-like" evidence="7">
    <location>
        <begin position="26"/>
        <end position="106"/>
    </location>
</feature>
<evidence type="ECO:0000256" key="4">
    <source>
        <dbReference type="ARBA" id="ARBA00023136"/>
    </source>
</evidence>
<keyword evidence="6" id="KW-0393">Immunoglobulin domain</keyword>
<dbReference type="Pfam" id="PF07686">
    <property type="entry name" value="V-set"/>
    <property type="match status" value="1"/>
</dbReference>
<evidence type="ECO:0000256" key="1">
    <source>
        <dbReference type="ARBA" id="ARBA00004370"/>
    </source>
</evidence>
<dbReference type="GO" id="GO:0016020">
    <property type="term" value="C:membrane"/>
    <property type="evidence" value="ECO:0007669"/>
    <property type="project" value="UniProtKB-SubCell"/>
</dbReference>
<proteinExistence type="predicted"/>
<dbReference type="PROSITE" id="PS50835">
    <property type="entry name" value="IG_LIKE"/>
    <property type="match status" value="1"/>
</dbReference>
<keyword evidence="2" id="KW-0812">Transmembrane</keyword>
<dbReference type="InterPro" id="IPR013783">
    <property type="entry name" value="Ig-like_fold"/>
</dbReference>
<dbReference type="Gene3D" id="2.60.40.10">
    <property type="entry name" value="Immunoglobulins"/>
    <property type="match status" value="1"/>
</dbReference>
<dbReference type="InterPro" id="IPR007110">
    <property type="entry name" value="Ig-like_dom"/>
</dbReference>
<dbReference type="InterPro" id="IPR051117">
    <property type="entry name" value="TRG_var/const_region"/>
</dbReference>
<reference evidence="8" key="3">
    <citation type="submission" date="2025-09" db="UniProtKB">
        <authorList>
            <consortium name="Ensembl"/>
        </authorList>
    </citation>
    <scope>IDENTIFICATION</scope>
</reference>
<sequence>MGGRRTLVSMAAQLVQDDLTLTRRVGQTVLFSCEGTGQCGSSYVWWYQKKETETFKAILYINRNNGKTYKSYNHPQEDDFSAENKGNNCELKIEKVKLDHSASYYCSCWIRGSHSEK</sequence>
<name>A0AAQ6IHP4_ANATE</name>
<evidence type="ECO:0000256" key="6">
    <source>
        <dbReference type="ARBA" id="ARBA00023319"/>
    </source>
</evidence>
<dbReference type="Proteomes" id="UP000265040">
    <property type="component" value="Chromosome 17"/>
</dbReference>
<evidence type="ECO:0000313" key="9">
    <source>
        <dbReference type="Proteomes" id="UP000265040"/>
    </source>
</evidence>
<dbReference type="CDD" id="cd00099">
    <property type="entry name" value="IgV"/>
    <property type="match status" value="1"/>
</dbReference>
<dbReference type="PANTHER" id="PTHR19256">
    <property type="entry name" value="T-CELL RECEPTOR GAMMA CHAIN"/>
    <property type="match status" value="1"/>
</dbReference>
<dbReference type="SMART" id="SM00409">
    <property type="entry name" value="IG"/>
    <property type="match status" value="1"/>
</dbReference>
<dbReference type="GeneTree" id="ENSGT00670000098480"/>
<evidence type="ECO:0000259" key="7">
    <source>
        <dbReference type="PROSITE" id="PS50835"/>
    </source>
</evidence>
<keyword evidence="9" id="KW-1185">Reference proteome</keyword>
<organism evidence="8 9">
    <name type="scientific">Anabas testudineus</name>
    <name type="common">Climbing perch</name>
    <name type="synonym">Anthias testudineus</name>
    <dbReference type="NCBI Taxonomy" id="64144"/>
    <lineage>
        <taxon>Eukaryota</taxon>
        <taxon>Metazoa</taxon>
        <taxon>Chordata</taxon>
        <taxon>Craniata</taxon>
        <taxon>Vertebrata</taxon>
        <taxon>Euteleostomi</taxon>
        <taxon>Actinopterygii</taxon>
        <taxon>Neopterygii</taxon>
        <taxon>Teleostei</taxon>
        <taxon>Neoteleostei</taxon>
        <taxon>Acanthomorphata</taxon>
        <taxon>Anabantaria</taxon>
        <taxon>Anabantiformes</taxon>
        <taxon>Anabantoidei</taxon>
        <taxon>Anabantidae</taxon>
        <taxon>Anabas</taxon>
    </lineage>
</organism>
<evidence type="ECO:0000256" key="5">
    <source>
        <dbReference type="ARBA" id="ARBA00023170"/>
    </source>
</evidence>